<comment type="caution">
    <text evidence="3">The sequence shown here is derived from an EMBL/GenBank/DDBJ whole genome shotgun (WGS) entry which is preliminary data.</text>
</comment>
<keyword evidence="4" id="KW-1185">Reference proteome</keyword>
<evidence type="ECO:0000256" key="1">
    <source>
        <dbReference type="SAM" id="SignalP"/>
    </source>
</evidence>
<dbReference type="SUPFAM" id="SSF56935">
    <property type="entry name" value="Porins"/>
    <property type="match status" value="1"/>
</dbReference>
<keyword evidence="3" id="KW-0675">Receptor</keyword>
<sequence>MKKILVILLIIAPVLCFAQSKNEGKIVDKFPLKDLRLDMPLYIVDGVSMKDSFNLDSLNCDQIDNFEILKHPYSSAIYGLRGMNGVYIITTKIGKYKDAAQNIKIDDRMLSLNISRLSMNRKEPPLHNIAEALSGCLCDPVFIRPEDKYETIVFAPGYETFLATQKSKDFYSKSYLKTKNLLMVSEWNYRCNNPSIYNPRIYEATIDYDTKTDYGLDVEYELYMFFRFMEKENRMSLINDIAKL</sequence>
<feature type="chain" id="PRO_5032640624" evidence="1">
    <location>
        <begin position="19"/>
        <end position="244"/>
    </location>
</feature>
<proteinExistence type="predicted"/>
<evidence type="ECO:0000313" key="3">
    <source>
        <dbReference type="EMBL" id="MBB4037402.1"/>
    </source>
</evidence>
<accession>A0A840CYA4</accession>
<dbReference type="Pfam" id="PF19643">
    <property type="entry name" value="DUF6146"/>
    <property type="match status" value="1"/>
</dbReference>
<dbReference type="InterPro" id="IPR012910">
    <property type="entry name" value="Plug_dom"/>
</dbReference>
<dbReference type="InterPro" id="IPR046144">
    <property type="entry name" value="DUF6146"/>
</dbReference>
<dbReference type="Pfam" id="PF07715">
    <property type="entry name" value="Plug"/>
    <property type="match status" value="1"/>
</dbReference>
<dbReference type="InterPro" id="IPR037066">
    <property type="entry name" value="Plug_dom_sf"/>
</dbReference>
<protein>
    <submittedName>
        <fullName evidence="3">TonB-dependent SusC/RagA subfamily outer membrane receptor</fullName>
    </submittedName>
</protein>
<dbReference type="EMBL" id="JACIEP010000013">
    <property type="protein sequence ID" value="MBB4037402.1"/>
    <property type="molecule type" value="Genomic_DNA"/>
</dbReference>
<reference evidence="3 4" key="1">
    <citation type="submission" date="2020-08" db="EMBL/GenBank/DDBJ databases">
        <title>Genomic Encyclopedia of Type Strains, Phase IV (KMG-IV): sequencing the most valuable type-strain genomes for metagenomic binning, comparative biology and taxonomic classification.</title>
        <authorList>
            <person name="Goeker M."/>
        </authorList>
    </citation>
    <scope>NUCLEOTIDE SEQUENCE [LARGE SCALE GENOMIC DNA]</scope>
    <source>
        <strain evidence="3 4">DSM 104969</strain>
    </source>
</reference>
<dbReference type="Proteomes" id="UP000555103">
    <property type="component" value="Unassembled WGS sequence"/>
</dbReference>
<dbReference type="Gene3D" id="2.170.130.10">
    <property type="entry name" value="TonB-dependent receptor, plug domain"/>
    <property type="match status" value="1"/>
</dbReference>
<name>A0A840CYA4_9BACT</name>
<evidence type="ECO:0000313" key="4">
    <source>
        <dbReference type="Proteomes" id="UP000555103"/>
    </source>
</evidence>
<feature type="signal peptide" evidence="1">
    <location>
        <begin position="1"/>
        <end position="18"/>
    </location>
</feature>
<feature type="domain" description="TonB-dependent receptor plug" evidence="2">
    <location>
        <begin position="32"/>
        <end position="86"/>
    </location>
</feature>
<organism evidence="3 4">
    <name type="scientific">Dysgonomonas hofstadii</name>
    <dbReference type="NCBI Taxonomy" id="637886"/>
    <lineage>
        <taxon>Bacteria</taxon>
        <taxon>Pseudomonadati</taxon>
        <taxon>Bacteroidota</taxon>
        <taxon>Bacteroidia</taxon>
        <taxon>Bacteroidales</taxon>
        <taxon>Dysgonomonadaceae</taxon>
        <taxon>Dysgonomonas</taxon>
    </lineage>
</organism>
<dbReference type="AlphaFoldDB" id="A0A840CYA4"/>
<evidence type="ECO:0000259" key="2">
    <source>
        <dbReference type="Pfam" id="PF07715"/>
    </source>
</evidence>
<keyword evidence="1" id="KW-0732">Signal</keyword>
<gene>
    <name evidence="3" type="ORF">GGR21_003319</name>
</gene>
<dbReference type="RefSeq" id="WP_183308240.1">
    <property type="nucleotide sequence ID" value="NZ_JACIEP010000013.1"/>
</dbReference>